<comment type="function">
    <text evidence="10">Part of the ABC transporter complex hrt involved in hemin import. Responsible for the translocation of the substrate across the membrane.</text>
</comment>
<feature type="transmembrane region" description="Helical" evidence="11">
    <location>
        <begin position="15"/>
        <end position="39"/>
    </location>
</feature>
<evidence type="ECO:0000256" key="9">
    <source>
        <dbReference type="ARBA" id="ARBA00023136"/>
    </source>
</evidence>
<evidence type="ECO:0000259" key="12">
    <source>
        <dbReference type="Pfam" id="PF02687"/>
    </source>
</evidence>
<evidence type="ECO:0000256" key="11">
    <source>
        <dbReference type="SAM" id="Phobius"/>
    </source>
</evidence>
<sequence>MFLALREIKKEKFRYGLVVAVITLTAYLIFILSALALGLSNENTIAVNSWQTKSIILSKDANGDLTQSLLTVNNQANYSGASQDLVGLAPGILKQGAKRDAATFIGVPTQSAITSKIQLTKGRLWHKSSEVVLSSKLADQGLKIGQKITLGLNSQQLTVVGFAKSAEYNMAPIVYGDLSQWAAVKGVNPSFIGSGYVSHNQVKIANNNLQDLTKKELFNKMPGYSAQNKTFVFMIVFLVIISIVIVTIFLYILTVQKMANLAVLRAQGIPSRYLLWNTLAETLMIMVLAVLTALILAAGTGEIMPAAVPMFFSLSLMTLTGLAMVLMGLLGAVVPMQLIAKIDPVTVIGG</sequence>
<feature type="transmembrane region" description="Helical" evidence="11">
    <location>
        <begin position="274"/>
        <end position="298"/>
    </location>
</feature>
<evidence type="ECO:0000256" key="5">
    <source>
        <dbReference type="ARBA" id="ARBA00022448"/>
    </source>
</evidence>
<evidence type="ECO:0000256" key="2">
    <source>
        <dbReference type="ARBA" id="ARBA00008697"/>
    </source>
</evidence>
<name>A0A0K8MG94_9LACO</name>
<protein>
    <recommendedName>
        <fullName evidence="4">Putative hemin transport system permease protein HrtB</fullName>
    </recommendedName>
</protein>
<evidence type="ECO:0000256" key="6">
    <source>
        <dbReference type="ARBA" id="ARBA00022475"/>
    </source>
</evidence>
<evidence type="ECO:0000256" key="7">
    <source>
        <dbReference type="ARBA" id="ARBA00022692"/>
    </source>
</evidence>
<keyword evidence="7 11" id="KW-0812">Transmembrane</keyword>
<reference evidence="13 14" key="1">
    <citation type="journal article" date="2015" name="BMC Genomics">
        <title>Comparative genomics of Fructobacillus spp. and Leuconostoc spp. reveals niche-specific evolution of Fructobacillus spp.</title>
        <authorList>
            <person name="Endo A."/>
            <person name="Tanizawa Y."/>
            <person name="Tanaka N."/>
            <person name="Maeno S."/>
            <person name="Kumar H."/>
            <person name="Shiwa Y."/>
            <person name="Okada S."/>
            <person name="Yoshikawa H."/>
            <person name="Dicks L."/>
            <person name="Nakagawa J."/>
            <person name="Arita M."/>
        </authorList>
    </citation>
    <scope>NUCLEOTIDE SEQUENCE [LARGE SCALE GENOMIC DNA]</scope>
    <source>
        <strain evidence="13 14">JCM 12225</strain>
    </source>
</reference>
<evidence type="ECO:0000256" key="1">
    <source>
        <dbReference type="ARBA" id="ARBA00004651"/>
    </source>
</evidence>
<dbReference type="RefSeq" id="WP_061992893.1">
    <property type="nucleotide sequence ID" value="NZ_DF967991.1"/>
</dbReference>
<evidence type="ECO:0000256" key="3">
    <source>
        <dbReference type="ARBA" id="ARBA00011131"/>
    </source>
</evidence>
<proteinExistence type="inferred from homology"/>
<comment type="subcellular location">
    <subcellularLocation>
        <location evidence="1">Cell membrane</location>
        <topology evidence="1">Multi-pass membrane protein</topology>
    </subcellularLocation>
</comment>
<dbReference type="AlphaFoldDB" id="A0A0K8MG94"/>
<dbReference type="PANTHER" id="PTHR43738">
    <property type="entry name" value="ABC TRANSPORTER, MEMBRANE PROTEIN"/>
    <property type="match status" value="1"/>
</dbReference>
<keyword evidence="9 11" id="KW-0472">Membrane</keyword>
<feature type="domain" description="ABC3 transporter permease C-terminal" evidence="12">
    <location>
        <begin position="233"/>
        <end position="344"/>
    </location>
</feature>
<organism evidence="13 14">
    <name type="scientific">Fructobacillus ficulneus</name>
    <dbReference type="NCBI Taxonomy" id="157463"/>
    <lineage>
        <taxon>Bacteria</taxon>
        <taxon>Bacillati</taxon>
        <taxon>Bacillota</taxon>
        <taxon>Bacilli</taxon>
        <taxon>Lactobacillales</taxon>
        <taxon>Lactobacillaceae</taxon>
        <taxon>Fructobacillus</taxon>
    </lineage>
</organism>
<comment type="similarity">
    <text evidence="2">Belongs to the ABC-4 integral membrane protein family. HrtB subfamily.</text>
</comment>
<dbReference type="Pfam" id="PF02687">
    <property type="entry name" value="FtsX"/>
    <property type="match status" value="1"/>
</dbReference>
<dbReference type="InterPro" id="IPR051125">
    <property type="entry name" value="ABC-4/HrtB_transporter"/>
</dbReference>
<evidence type="ECO:0000256" key="10">
    <source>
        <dbReference type="ARBA" id="ARBA00024973"/>
    </source>
</evidence>
<accession>A0A0K8MG94</accession>
<dbReference type="InterPro" id="IPR003838">
    <property type="entry name" value="ABC3_permease_C"/>
</dbReference>
<evidence type="ECO:0000256" key="8">
    <source>
        <dbReference type="ARBA" id="ARBA00022989"/>
    </source>
</evidence>
<keyword evidence="6" id="KW-1003">Cell membrane</keyword>
<dbReference type="PANTHER" id="PTHR43738:SF1">
    <property type="entry name" value="HEMIN TRANSPORT SYSTEM PERMEASE PROTEIN HRTB-RELATED"/>
    <property type="match status" value="1"/>
</dbReference>
<evidence type="ECO:0000313" key="13">
    <source>
        <dbReference type="EMBL" id="GAO99477.1"/>
    </source>
</evidence>
<dbReference type="EMBL" id="DF967991">
    <property type="protein sequence ID" value="GAO99477.1"/>
    <property type="molecule type" value="Genomic_DNA"/>
</dbReference>
<keyword evidence="14" id="KW-1185">Reference proteome</keyword>
<evidence type="ECO:0000256" key="4">
    <source>
        <dbReference type="ARBA" id="ARBA00016962"/>
    </source>
</evidence>
<comment type="subunit">
    <text evidence="3">The complex is composed of two ATP-binding proteins (HrtA), two transmembrane proteins (HrtB) and a solute-binding protein.</text>
</comment>
<feature type="transmembrane region" description="Helical" evidence="11">
    <location>
        <begin position="310"/>
        <end position="334"/>
    </location>
</feature>
<dbReference type="Proteomes" id="UP000253891">
    <property type="component" value="Unassembled WGS sequence"/>
</dbReference>
<feature type="transmembrane region" description="Helical" evidence="11">
    <location>
        <begin position="231"/>
        <end position="253"/>
    </location>
</feature>
<keyword evidence="8 11" id="KW-1133">Transmembrane helix</keyword>
<gene>
    <name evidence="13" type="ORF">FFIC_140710</name>
</gene>
<dbReference type="OrthoDB" id="9808936at2"/>
<dbReference type="GO" id="GO:0005886">
    <property type="term" value="C:plasma membrane"/>
    <property type="evidence" value="ECO:0007669"/>
    <property type="project" value="UniProtKB-SubCell"/>
</dbReference>
<dbReference type="STRING" id="157463.GCA_001047075_00408"/>
<evidence type="ECO:0000313" key="14">
    <source>
        <dbReference type="Proteomes" id="UP000253891"/>
    </source>
</evidence>
<keyword evidence="5" id="KW-0813">Transport</keyword>